<protein>
    <submittedName>
        <fullName evidence="5">Tetratricopeptide repeat protein</fullName>
    </submittedName>
</protein>
<dbReference type="Proteomes" id="UP000309389">
    <property type="component" value="Unassembled WGS sequence"/>
</dbReference>
<keyword evidence="1" id="KW-0677">Repeat</keyword>
<dbReference type="PANTHER" id="PTHR44186:SF1">
    <property type="entry name" value="BARDET-BIEDL SYNDROME 4 PROTEIN"/>
    <property type="match status" value="1"/>
</dbReference>
<dbReference type="SUPFAM" id="SSF48452">
    <property type="entry name" value="TPR-like"/>
    <property type="match status" value="2"/>
</dbReference>
<feature type="repeat" description="TPR" evidence="3">
    <location>
        <begin position="164"/>
        <end position="197"/>
    </location>
</feature>
<feature type="region of interest" description="Disordered" evidence="4">
    <location>
        <begin position="1"/>
        <end position="28"/>
    </location>
</feature>
<reference evidence="5 6" key="1">
    <citation type="submission" date="2019-04" db="EMBL/GenBank/DDBJ databases">
        <title>Altererythrobacter aquimixticola sp. nov., isolated from sediment of junction between the ocean and a freshwater spring.</title>
        <authorList>
            <person name="Yoon J.-H."/>
        </authorList>
    </citation>
    <scope>NUCLEOTIDE SEQUENCE [LARGE SCALE GENOMIC DNA]</scope>
    <source>
        <strain evidence="5 6">SSKS-13</strain>
    </source>
</reference>
<organism evidence="5 6">
    <name type="scientific">Alteraurantiacibacter aquimixticola</name>
    <dbReference type="NCBI Taxonomy" id="2489173"/>
    <lineage>
        <taxon>Bacteria</taxon>
        <taxon>Pseudomonadati</taxon>
        <taxon>Pseudomonadota</taxon>
        <taxon>Alphaproteobacteria</taxon>
        <taxon>Sphingomonadales</taxon>
        <taxon>Erythrobacteraceae</taxon>
        <taxon>Alteraurantiacibacter</taxon>
    </lineage>
</organism>
<dbReference type="Gene3D" id="1.25.40.10">
    <property type="entry name" value="Tetratricopeptide repeat domain"/>
    <property type="match status" value="3"/>
</dbReference>
<proteinExistence type="predicted"/>
<dbReference type="InterPro" id="IPR019734">
    <property type="entry name" value="TPR_rpt"/>
</dbReference>
<evidence type="ECO:0000256" key="1">
    <source>
        <dbReference type="ARBA" id="ARBA00022737"/>
    </source>
</evidence>
<dbReference type="SMART" id="SM00028">
    <property type="entry name" value="TPR"/>
    <property type="match status" value="4"/>
</dbReference>
<evidence type="ECO:0000256" key="3">
    <source>
        <dbReference type="PROSITE-ProRule" id="PRU00339"/>
    </source>
</evidence>
<dbReference type="EMBL" id="SSHH01000002">
    <property type="protein sequence ID" value="TIX50201.1"/>
    <property type="molecule type" value="Genomic_DNA"/>
</dbReference>
<accession>A0A4T3EZJ0</accession>
<dbReference type="PROSITE" id="PS50005">
    <property type="entry name" value="TPR"/>
    <property type="match status" value="1"/>
</dbReference>
<dbReference type="AlphaFoldDB" id="A0A4T3EZJ0"/>
<keyword evidence="6" id="KW-1185">Reference proteome</keyword>
<evidence type="ECO:0000313" key="6">
    <source>
        <dbReference type="Proteomes" id="UP000309389"/>
    </source>
</evidence>
<dbReference type="Pfam" id="PF13432">
    <property type="entry name" value="TPR_16"/>
    <property type="match status" value="3"/>
</dbReference>
<sequence>MRWPGARAISPAPPRCSGSAGRRCTTSSSNMTCKPDRRWLAGLAAGCLAAAALVGPLSAAPADDAIAEALAALDRGDGVAAEVAGKRALEEGASRSQVAALIGAGEFLQGDLRDARQWLAGAGFDAATRKRGLHALARLELSEDNLPAAAEIFDRMIAMGEVDGEVWVDIGRMRYRAGQHRLALEAANEAVRIDPGEPRALEFYAQLTRDVQGLRAALSVFERALANAPEDGGLLAQYAATLGDAGEHARSLAAARELVELGGETPYAFYIQAILAARAGEDDLARRIWWRTDKTFDRTAAGLAVSGILEFRGGNYALAVAHFDALRRLQPFNESALLMLSRVLVANGEANVAASLLEPLVERSDASPYVLTLAARAHEQLGERGKAGVYLDRAAAPLPLAPSPHPAFLPRDDYGNLRDPSHPVMQLRILLADGERAAAERAVADFLERFPGSLDLQMLAGDVRALAGDEVAALERYRAAAELRSNWPVVQRMAAILIRQDRMAQARRMLAEHILQNPRDQEAIVMLARLHRAAGNPSRATLLLRQAAQFAGGERDPALLAELAEMELALGNQAEALVAASTAHDLSRSNRRVAQVLARAIELGGGKPASVQALSLKAQAR</sequence>
<comment type="caution">
    <text evidence="5">The sequence shown here is derived from an EMBL/GenBank/DDBJ whole genome shotgun (WGS) entry which is preliminary data.</text>
</comment>
<gene>
    <name evidence="5" type="ORF">E5222_07875</name>
</gene>
<dbReference type="PANTHER" id="PTHR44186">
    <property type="match status" value="1"/>
</dbReference>
<evidence type="ECO:0000313" key="5">
    <source>
        <dbReference type="EMBL" id="TIX50201.1"/>
    </source>
</evidence>
<evidence type="ECO:0000256" key="4">
    <source>
        <dbReference type="SAM" id="MobiDB-lite"/>
    </source>
</evidence>
<dbReference type="InterPro" id="IPR011990">
    <property type="entry name" value="TPR-like_helical_dom_sf"/>
</dbReference>
<evidence type="ECO:0000256" key="2">
    <source>
        <dbReference type="ARBA" id="ARBA00022803"/>
    </source>
</evidence>
<name>A0A4T3EZJ0_9SPHN</name>
<dbReference type="OrthoDB" id="7259535at2"/>
<keyword evidence="2 3" id="KW-0802">TPR repeat</keyword>